<dbReference type="Pfam" id="PF09170">
    <property type="entry name" value="STN1_2"/>
    <property type="match status" value="1"/>
</dbReference>
<dbReference type="InterPro" id="IPR012340">
    <property type="entry name" value="NA-bd_OB-fold"/>
</dbReference>
<dbReference type="InterPro" id="IPR040260">
    <property type="entry name" value="RFA2-like"/>
</dbReference>
<keyword evidence="4" id="KW-0158">Chromosome</keyword>
<accession>A0A0B6YU88</accession>
<dbReference type="GO" id="GO:0000781">
    <property type="term" value="C:chromosome, telomeric region"/>
    <property type="evidence" value="ECO:0007669"/>
    <property type="project" value="UniProtKB-SubCell"/>
</dbReference>
<dbReference type="PANTHER" id="PTHR13989">
    <property type="entry name" value="REPLICATION PROTEIN A-RELATED"/>
    <property type="match status" value="1"/>
</dbReference>
<dbReference type="SUPFAM" id="SSF50249">
    <property type="entry name" value="Nucleic acid-binding proteins"/>
    <property type="match status" value="1"/>
</dbReference>
<evidence type="ECO:0000259" key="9">
    <source>
        <dbReference type="Pfam" id="PF09170"/>
    </source>
</evidence>
<comment type="subcellular location">
    <subcellularLocation>
        <location evidence="2">Chromosome</location>
        <location evidence="2">Telomere</location>
    </subcellularLocation>
    <subcellularLocation>
        <location evidence="1">Nucleus</location>
    </subcellularLocation>
</comment>
<dbReference type="InterPro" id="IPR036388">
    <property type="entry name" value="WH-like_DNA-bd_sf"/>
</dbReference>
<protein>
    <recommendedName>
        <fullName evidence="3">CST complex subunit STN1</fullName>
    </recommendedName>
    <alternativeName>
        <fullName evidence="8">Suppressor of cdc thirteen homolog</fullName>
    </alternativeName>
</protein>
<evidence type="ECO:0000256" key="7">
    <source>
        <dbReference type="ARBA" id="ARBA00023242"/>
    </source>
</evidence>
<evidence type="ECO:0000313" key="10">
    <source>
        <dbReference type="EMBL" id="CEK59030.1"/>
    </source>
</evidence>
<keyword evidence="7" id="KW-0539">Nucleus</keyword>
<evidence type="ECO:0000256" key="3">
    <source>
        <dbReference type="ARBA" id="ARBA00017411"/>
    </source>
</evidence>
<evidence type="ECO:0000256" key="2">
    <source>
        <dbReference type="ARBA" id="ARBA00004574"/>
    </source>
</evidence>
<dbReference type="Gene3D" id="1.10.10.10">
    <property type="entry name" value="Winged helix-like DNA-binding domain superfamily/Winged helix DNA-binding domain"/>
    <property type="match status" value="1"/>
</dbReference>
<evidence type="ECO:0000256" key="1">
    <source>
        <dbReference type="ARBA" id="ARBA00004123"/>
    </source>
</evidence>
<dbReference type="EMBL" id="HACG01012165">
    <property type="protein sequence ID" value="CEK59030.1"/>
    <property type="molecule type" value="Transcribed_RNA"/>
</dbReference>
<dbReference type="GO" id="GO:0003677">
    <property type="term" value="F:DNA binding"/>
    <property type="evidence" value="ECO:0007669"/>
    <property type="project" value="UniProtKB-KW"/>
</dbReference>
<proteinExistence type="predicted"/>
<evidence type="ECO:0000256" key="5">
    <source>
        <dbReference type="ARBA" id="ARBA00022895"/>
    </source>
</evidence>
<sequence>MAVVSSDTKSHHINSPSYLNKRSMIGLDPVFRSYVKIKIKDLKQLQLVDIKDSDAPGGKIDVYCFMNHVVNKIEVMGIVVMVDRKEQYCSFAVDDATGVVLCIQWTNNSSQGKLADEDLRDLPASLQQKLEAYNQSLDEDGLHIGDLVQVRGYLTTYRDQKQIYVYQCITIDNPCVEIESVLEYGDIYQVYKQQTNISSMILKEQLDLSLTKTFNHITVQHAITQHIQDSICSQTTVTPHDIILWQTVMAIIPECKDDDDDGEKKQIHLDIIKLALQSLESNIGSVYMLPSPGDTYEIIRAGCPLASKVLSLLRHECQTGQNTENGCHLRQLQAKLVRKEAKYARVQTQVMSYLFSCLEASSQVICVIPQRYISV</sequence>
<evidence type="ECO:0000256" key="4">
    <source>
        <dbReference type="ARBA" id="ARBA00022454"/>
    </source>
</evidence>
<keyword evidence="5" id="KW-0779">Telomere</keyword>
<evidence type="ECO:0000256" key="8">
    <source>
        <dbReference type="ARBA" id="ARBA00030039"/>
    </source>
</evidence>
<name>A0A0B6YU88_9EUPU</name>
<evidence type="ECO:0000256" key="6">
    <source>
        <dbReference type="ARBA" id="ARBA00023125"/>
    </source>
</evidence>
<dbReference type="Gene3D" id="2.40.50.140">
    <property type="entry name" value="Nucleic acid-binding proteins"/>
    <property type="match status" value="1"/>
</dbReference>
<dbReference type="InterPro" id="IPR015253">
    <property type="entry name" value="CST_STN1_C"/>
</dbReference>
<dbReference type="AlphaFoldDB" id="A0A0B6YU88"/>
<dbReference type="GO" id="GO:0005634">
    <property type="term" value="C:nucleus"/>
    <property type="evidence" value="ECO:0007669"/>
    <property type="project" value="UniProtKB-SubCell"/>
</dbReference>
<keyword evidence="6" id="KW-0238">DNA-binding</keyword>
<reference evidence="10" key="1">
    <citation type="submission" date="2014-12" db="EMBL/GenBank/DDBJ databases">
        <title>Insight into the proteome of Arion vulgaris.</title>
        <authorList>
            <person name="Aradska J."/>
            <person name="Bulat T."/>
            <person name="Smidak R."/>
            <person name="Sarate P."/>
            <person name="Gangsoo J."/>
            <person name="Sialana F."/>
            <person name="Bilban M."/>
            <person name="Lubec G."/>
        </authorList>
    </citation>
    <scope>NUCLEOTIDE SEQUENCE</scope>
    <source>
        <tissue evidence="10">Skin</tissue>
    </source>
</reference>
<gene>
    <name evidence="10" type="primary">ORF34954</name>
</gene>
<feature type="domain" description="Stn1 C-terminal" evidence="9">
    <location>
        <begin position="258"/>
        <end position="373"/>
    </location>
</feature>
<organism evidence="10">
    <name type="scientific">Arion vulgaris</name>
    <dbReference type="NCBI Taxonomy" id="1028688"/>
    <lineage>
        <taxon>Eukaryota</taxon>
        <taxon>Metazoa</taxon>
        <taxon>Spiralia</taxon>
        <taxon>Lophotrochozoa</taxon>
        <taxon>Mollusca</taxon>
        <taxon>Gastropoda</taxon>
        <taxon>Heterobranchia</taxon>
        <taxon>Euthyneura</taxon>
        <taxon>Panpulmonata</taxon>
        <taxon>Eupulmonata</taxon>
        <taxon>Stylommatophora</taxon>
        <taxon>Helicina</taxon>
        <taxon>Arionoidea</taxon>
        <taxon>Arionidae</taxon>
        <taxon>Arion</taxon>
    </lineage>
</organism>
<dbReference type="PANTHER" id="PTHR13989:SF33">
    <property type="entry name" value="CST COMPLEX SUBUNIT STN1"/>
    <property type="match status" value="1"/>
</dbReference>